<dbReference type="Proteomes" id="UP000663881">
    <property type="component" value="Unassembled WGS sequence"/>
</dbReference>
<evidence type="ECO:0000313" key="2">
    <source>
        <dbReference type="EMBL" id="CAF4219148.1"/>
    </source>
</evidence>
<proteinExistence type="predicted"/>
<name>A0A820CTE1_9BILA</name>
<evidence type="ECO:0000313" key="3">
    <source>
        <dbReference type="Proteomes" id="UP000663881"/>
    </source>
</evidence>
<gene>
    <name evidence="2" type="ORF">OKA104_LOCUS41947</name>
</gene>
<accession>A0A820CTE1</accession>
<feature type="coiled-coil region" evidence="1">
    <location>
        <begin position="89"/>
        <end position="232"/>
    </location>
</feature>
<protein>
    <submittedName>
        <fullName evidence="2">Uncharacterized protein</fullName>
    </submittedName>
</protein>
<evidence type="ECO:0000256" key="1">
    <source>
        <dbReference type="SAM" id="Coils"/>
    </source>
</evidence>
<keyword evidence="1" id="KW-0175">Coiled coil</keyword>
<feature type="non-terminal residue" evidence="2">
    <location>
        <position position="1"/>
    </location>
</feature>
<comment type="caution">
    <text evidence="2">The sequence shown here is derived from an EMBL/GenBank/DDBJ whole genome shotgun (WGS) entry which is preliminary data.</text>
</comment>
<sequence>MTRSSITGLYHPNCSLANSGSSIRTKTSSIDCLLNADKSGFVPSNTLMNSSRSFSNIDLSNSSSSLEQTVLQAQIKRAISCNETMEASIKRLRSESQNSLDDLKNKNESLERSLHESKIKVSELEHVLDRTKQQTITSNDTSTPISIYEQQINTLQNEKLELKLQIQNNQNLHSKEVTQLEQTIHELKHQLNDTENKLKLSEIDQEKLNSLNKNNSNQLIEKTKQNEQLQKRVIEFELMTSTMNSTNVVNQSLVNDVKRITDIRYENEQLKKEIELL</sequence>
<reference evidence="2" key="1">
    <citation type="submission" date="2021-02" db="EMBL/GenBank/DDBJ databases">
        <authorList>
            <person name="Nowell W R."/>
        </authorList>
    </citation>
    <scope>NUCLEOTIDE SEQUENCE</scope>
</reference>
<dbReference type="AlphaFoldDB" id="A0A820CTE1"/>
<organism evidence="2 3">
    <name type="scientific">Adineta steineri</name>
    <dbReference type="NCBI Taxonomy" id="433720"/>
    <lineage>
        <taxon>Eukaryota</taxon>
        <taxon>Metazoa</taxon>
        <taxon>Spiralia</taxon>
        <taxon>Gnathifera</taxon>
        <taxon>Rotifera</taxon>
        <taxon>Eurotatoria</taxon>
        <taxon>Bdelloidea</taxon>
        <taxon>Adinetida</taxon>
        <taxon>Adinetidae</taxon>
        <taxon>Adineta</taxon>
    </lineage>
</organism>
<dbReference type="EMBL" id="CAJOAY010010275">
    <property type="protein sequence ID" value="CAF4219148.1"/>
    <property type="molecule type" value="Genomic_DNA"/>
</dbReference>